<evidence type="ECO:0000256" key="1">
    <source>
        <dbReference type="SAM" id="Phobius"/>
    </source>
</evidence>
<keyword evidence="1" id="KW-0472">Membrane</keyword>
<sequence length="53" mass="6424">MYMLILPFGLSDRTIELDTCYIYHHFCLYMHVITISWFFHNRLGLKISFPLVI</sequence>
<keyword evidence="3" id="KW-1185">Reference proteome</keyword>
<gene>
    <name evidence="2" type="ORF">Syun_020808</name>
</gene>
<keyword evidence="1" id="KW-0812">Transmembrane</keyword>
<protein>
    <submittedName>
        <fullName evidence="2">Uncharacterized protein</fullName>
    </submittedName>
</protein>
<proteinExistence type="predicted"/>
<dbReference type="EMBL" id="JBBNAF010000009">
    <property type="protein sequence ID" value="KAK9114011.1"/>
    <property type="molecule type" value="Genomic_DNA"/>
</dbReference>
<name>A0AAP0NRR5_9MAGN</name>
<evidence type="ECO:0000313" key="3">
    <source>
        <dbReference type="Proteomes" id="UP001420932"/>
    </source>
</evidence>
<dbReference type="Proteomes" id="UP001420932">
    <property type="component" value="Unassembled WGS sequence"/>
</dbReference>
<evidence type="ECO:0000313" key="2">
    <source>
        <dbReference type="EMBL" id="KAK9114011.1"/>
    </source>
</evidence>
<organism evidence="2 3">
    <name type="scientific">Stephania yunnanensis</name>
    <dbReference type="NCBI Taxonomy" id="152371"/>
    <lineage>
        <taxon>Eukaryota</taxon>
        <taxon>Viridiplantae</taxon>
        <taxon>Streptophyta</taxon>
        <taxon>Embryophyta</taxon>
        <taxon>Tracheophyta</taxon>
        <taxon>Spermatophyta</taxon>
        <taxon>Magnoliopsida</taxon>
        <taxon>Ranunculales</taxon>
        <taxon>Menispermaceae</taxon>
        <taxon>Menispermoideae</taxon>
        <taxon>Cissampelideae</taxon>
        <taxon>Stephania</taxon>
    </lineage>
</organism>
<keyword evidence="1" id="KW-1133">Transmembrane helix</keyword>
<accession>A0AAP0NRR5</accession>
<reference evidence="2 3" key="1">
    <citation type="submission" date="2024-01" db="EMBL/GenBank/DDBJ databases">
        <title>Genome assemblies of Stephania.</title>
        <authorList>
            <person name="Yang L."/>
        </authorList>
    </citation>
    <scope>NUCLEOTIDE SEQUENCE [LARGE SCALE GENOMIC DNA]</scope>
    <source>
        <strain evidence="2">YNDBR</strain>
        <tissue evidence="2">Leaf</tissue>
    </source>
</reference>
<comment type="caution">
    <text evidence="2">The sequence shown here is derived from an EMBL/GenBank/DDBJ whole genome shotgun (WGS) entry which is preliminary data.</text>
</comment>
<feature type="transmembrane region" description="Helical" evidence="1">
    <location>
        <begin position="20"/>
        <end position="39"/>
    </location>
</feature>
<dbReference type="AlphaFoldDB" id="A0AAP0NRR5"/>